<sequence>MEEKLKLFLCEDDENLGMLLREYLQAKGFDTDLFPDGEAGYKGFVKEKYDLCVLDVMMPKKDGITLVKEIRAINPDIPIIFLTAKNMKDDILEGFKAGADDYITKPFSMEELVLRIEAIFRRVKGKKGKDQQIYQFGKMVFDTQKQILTISGESTKLTTKESELLGLLCAHANDILERNHALKQIWVDDNYFNARSMDVYITKLRKLLKADPEIEIINIHGKGYKLIAPTNEEAEESEA</sequence>
<name>A0A1M4URA8_9BACT</name>
<evidence type="ECO:0000256" key="3">
    <source>
        <dbReference type="ARBA" id="ARBA00023125"/>
    </source>
</evidence>
<dbReference type="Gene3D" id="6.10.250.690">
    <property type="match status" value="1"/>
</dbReference>
<evidence type="ECO:0000256" key="2">
    <source>
        <dbReference type="ARBA" id="ARBA00023012"/>
    </source>
</evidence>
<evidence type="ECO:0000256" key="4">
    <source>
        <dbReference type="PROSITE-ProRule" id="PRU00169"/>
    </source>
</evidence>
<evidence type="ECO:0000259" key="6">
    <source>
        <dbReference type="PROSITE" id="PS50110"/>
    </source>
</evidence>
<evidence type="ECO:0000256" key="1">
    <source>
        <dbReference type="ARBA" id="ARBA00022553"/>
    </source>
</evidence>
<dbReference type="Gene3D" id="1.10.10.10">
    <property type="entry name" value="Winged helix-like DNA-binding domain superfamily/Winged helix DNA-binding domain"/>
    <property type="match status" value="1"/>
</dbReference>
<dbReference type="GO" id="GO:0000976">
    <property type="term" value="F:transcription cis-regulatory region binding"/>
    <property type="evidence" value="ECO:0007669"/>
    <property type="project" value="TreeGrafter"/>
</dbReference>
<dbReference type="PROSITE" id="PS50110">
    <property type="entry name" value="RESPONSE_REGULATORY"/>
    <property type="match status" value="1"/>
</dbReference>
<gene>
    <name evidence="8" type="ORF">SAMN05444362_101673</name>
</gene>
<evidence type="ECO:0000259" key="7">
    <source>
        <dbReference type="PROSITE" id="PS51755"/>
    </source>
</evidence>
<feature type="domain" description="OmpR/PhoB-type" evidence="7">
    <location>
        <begin position="131"/>
        <end position="228"/>
    </location>
</feature>
<dbReference type="GO" id="GO:0005829">
    <property type="term" value="C:cytosol"/>
    <property type="evidence" value="ECO:0007669"/>
    <property type="project" value="TreeGrafter"/>
</dbReference>
<protein>
    <submittedName>
        <fullName evidence="8">DNA-binding response regulator, OmpR family, contains REC and winged-helix (WHTH) domain</fullName>
    </submittedName>
</protein>
<feature type="DNA-binding region" description="OmpR/PhoB-type" evidence="5">
    <location>
        <begin position="131"/>
        <end position="228"/>
    </location>
</feature>
<keyword evidence="2" id="KW-0902">Two-component regulatory system</keyword>
<dbReference type="SUPFAM" id="SSF52172">
    <property type="entry name" value="CheY-like"/>
    <property type="match status" value="1"/>
</dbReference>
<dbReference type="SUPFAM" id="SSF46894">
    <property type="entry name" value="C-terminal effector domain of the bipartite response regulators"/>
    <property type="match status" value="1"/>
</dbReference>
<dbReference type="GO" id="GO:0006355">
    <property type="term" value="P:regulation of DNA-templated transcription"/>
    <property type="evidence" value="ECO:0007669"/>
    <property type="project" value="InterPro"/>
</dbReference>
<feature type="domain" description="Response regulatory" evidence="6">
    <location>
        <begin position="6"/>
        <end position="120"/>
    </location>
</feature>
<dbReference type="STRING" id="1346286.SAMN05444362_101673"/>
<dbReference type="InterPro" id="IPR016032">
    <property type="entry name" value="Sig_transdc_resp-reg_C-effctor"/>
</dbReference>
<evidence type="ECO:0000256" key="5">
    <source>
        <dbReference type="PROSITE-ProRule" id="PRU01091"/>
    </source>
</evidence>
<dbReference type="InterPro" id="IPR011006">
    <property type="entry name" value="CheY-like_superfamily"/>
</dbReference>
<evidence type="ECO:0000313" key="9">
    <source>
        <dbReference type="Proteomes" id="UP000184480"/>
    </source>
</evidence>
<dbReference type="Proteomes" id="UP000184480">
    <property type="component" value="Unassembled WGS sequence"/>
</dbReference>
<keyword evidence="3 5" id="KW-0238">DNA-binding</keyword>
<dbReference type="InterPro" id="IPR039420">
    <property type="entry name" value="WalR-like"/>
</dbReference>
<dbReference type="InterPro" id="IPR001867">
    <property type="entry name" value="OmpR/PhoB-type_DNA-bd"/>
</dbReference>
<dbReference type="GO" id="GO:0032993">
    <property type="term" value="C:protein-DNA complex"/>
    <property type="evidence" value="ECO:0007669"/>
    <property type="project" value="TreeGrafter"/>
</dbReference>
<feature type="modified residue" description="4-aspartylphosphate" evidence="4">
    <location>
        <position position="55"/>
    </location>
</feature>
<dbReference type="SMART" id="SM00448">
    <property type="entry name" value="REC"/>
    <property type="match status" value="1"/>
</dbReference>
<dbReference type="AlphaFoldDB" id="A0A1M4URA8"/>
<reference evidence="9" key="1">
    <citation type="submission" date="2016-11" db="EMBL/GenBank/DDBJ databases">
        <authorList>
            <person name="Varghese N."/>
            <person name="Submissions S."/>
        </authorList>
    </citation>
    <scope>NUCLEOTIDE SEQUENCE [LARGE SCALE GENOMIC DNA]</scope>
    <source>
        <strain evidence="9">DSM 27370</strain>
    </source>
</reference>
<keyword evidence="1 4" id="KW-0597">Phosphoprotein</keyword>
<dbReference type="GO" id="GO:0000156">
    <property type="term" value="F:phosphorelay response regulator activity"/>
    <property type="evidence" value="ECO:0007669"/>
    <property type="project" value="TreeGrafter"/>
</dbReference>
<dbReference type="SMART" id="SM00862">
    <property type="entry name" value="Trans_reg_C"/>
    <property type="match status" value="1"/>
</dbReference>
<evidence type="ECO:0000313" key="8">
    <source>
        <dbReference type="EMBL" id="SHE59198.1"/>
    </source>
</evidence>
<keyword evidence="9" id="KW-1185">Reference proteome</keyword>
<organism evidence="8 9">
    <name type="scientific">Dysgonomonas macrotermitis</name>
    <dbReference type="NCBI Taxonomy" id="1346286"/>
    <lineage>
        <taxon>Bacteria</taxon>
        <taxon>Pseudomonadati</taxon>
        <taxon>Bacteroidota</taxon>
        <taxon>Bacteroidia</taxon>
        <taxon>Bacteroidales</taxon>
        <taxon>Dysgonomonadaceae</taxon>
        <taxon>Dysgonomonas</taxon>
    </lineage>
</organism>
<accession>A0A1M4URA8</accession>
<dbReference type="CDD" id="cd00383">
    <property type="entry name" value="trans_reg_C"/>
    <property type="match status" value="1"/>
</dbReference>
<dbReference type="InterPro" id="IPR001789">
    <property type="entry name" value="Sig_transdc_resp-reg_receiver"/>
</dbReference>
<dbReference type="RefSeq" id="WP_062175787.1">
    <property type="nucleotide sequence ID" value="NZ_BBXL01000001.1"/>
</dbReference>
<proteinExistence type="predicted"/>
<dbReference type="PANTHER" id="PTHR48111">
    <property type="entry name" value="REGULATOR OF RPOS"/>
    <property type="match status" value="1"/>
</dbReference>
<dbReference type="OrthoDB" id="9790442at2"/>
<dbReference type="Pfam" id="PF00072">
    <property type="entry name" value="Response_reg"/>
    <property type="match status" value="1"/>
</dbReference>
<dbReference type="PROSITE" id="PS51755">
    <property type="entry name" value="OMPR_PHOB"/>
    <property type="match status" value="1"/>
</dbReference>
<dbReference type="CDD" id="cd17574">
    <property type="entry name" value="REC_OmpR"/>
    <property type="match status" value="1"/>
</dbReference>
<dbReference type="EMBL" id="FQUC01000001">
    <property type="protein sequence ID" value="SHE59198.1"/>
    <property type="molecule type" value="Genomic_DNA"/>
</dbReference>
<dbReference type="Gene3D" id="3.40.50.2300">
    <property type="match status" value="1"/>
</dbReference>
<dbReference type="PANTHER" id="PTHR48111:SF40">
    <property type="entry name" value="PHOSPHATE REGULON TRANSCRIPTIONAL REGULATORY PROTEIN PHOB"/>
    <property type="match status" value="1"/>
</dbReference>
<dbReference type="FunFam" id="3.40.50.2300:FF:000073">
    <property type="entry name" value="DNA-binding response regulator RprY"/>
    <property type="match status" value="1"/>
</dbReference>
<dbReference type="Pfam" id="PF00486">
    <property type="entry name" value="Trans_reg_C"/>
    <property type="match status" value="1"/>
</dbReference>
<dbReference type="InterPro" id="IPR036388">
    <property type="entry name" value="WH-like_DNA-bd_sf"/>
</dbReference>